<accession>A0ABR0JCP1</accession>
<dbReference type="InterPro" id="IPR004143">
    <property type="entry name" value="BPL_LPL_catalytic"/>
</dbReference>
<dbReference type="InterPro" id="IPR045864">
    <property type="entry name" value="aa-tRNA-synth_II/BPL/LPL"/>
</dbReference>
<reference evidence="3 4" key="1">
    <citation type="submission" date="2023-08" db="EMBL/GenBank/DDBJ databases">
        <title>Black Yeasts Isolated from many extreme environments.</title>
        <authorList>
            <person name="Coleine C."/>
            <person name="Stajich J.E."/>
            <person name="Selbmann L."/>
        </authorList>
    </citation>
    <scope>NUCLEOTIDE SEQUENCE [LARGE SCALE GENOMIC DNA]</scope>
    <source>
        <strain evidence="3 4">CCFEE 6328</strain>
    </source>
</reference>
<feature type="region of interest" description="Disordered" evidence="1">
    <location>
        <begin position="82"/>
        <end position="111"/>
    </location>
</feature>
<dbReference type="PANTHER" id="PTHR10993">
    <property type="entry name" value="OCTANOYLTRANSFERASE"/>
    <property type="match status" value="1"/>
</dbReference>
<evidence type="ECO:0000256" key="1">
    <source>
        <dbReference type="SAM" id="MobiDB-lite"/>
    </source>
</evidence>
<keyword evidence="4" id="KW-1185">Reference proteome</keyword>
<feature type="compositionally biased region" description="Low complexity" evidence="1">
    <location>
        <begin position="127"/>
        <end position="143"/>
    </location>
</feature>
<dbReference type="Proteomes" id="UP001345691">
    <property type="component" value="Unassembled WGS sequence"/>
</dbReference>
<feature type="region of interest" description="Disordered" evidence="1">
    <location>
        <begin position="257"/>
        <end position="276"/>
    </location>
</feature>
<feature type="domain" description="BPL/LPL catalytic" evidence="2">
    <location>
        <begin position="146"/>
        <end position="346"/>
    </location>
</feature>
<proteinExistence type="predicted"/>
<dbReference type="Gene3D" id="3.30.930.10">
    <property type="entry name" value="Bira Bifunctional Protein, Domain 2"/>
    <property type="match status" value="1"/>
</dbReference>
<name>A0ABR0JCP1_9EURO</name>
<gene>
    <name evidence="3" type="ORF">LTR69_004856</name>
</gene>
<sequence>MLKDRHRHISGLIRASVFIFIFLFYSNPATASTREISSPPLLQQRCSHDNAMRLAHLHIPRSALVERQFQYKDWVRGDGQASINTKRVQDDDGNNDSRTGNVSAKPHLNASNNLAEVADAQERGSNAIANTSTGNSSTSTASPSPSPPDPTLLTFSTHPTYTVGRRHLQTNPISTEQQEFLTSNGLATFYASPRGGLLTYHAPGQLTGYIIVDLRRHGITARCWVKLLEEAVMRTCAAWGVQTTRTDDPGVWIKTVQATSNGGDTNDDQTQASGETSDRKICAIGVQVSRGITSHGIGLNVFDAAFPPPPAKVYDFTPAQTQSASYAADTRGYLSWGFSRIVACGLEGKSVTWLAREGPPNASDHGSTGSQISIEAVADVLAQEVAHGLNRMKRDVKESVDGVYRLQEEDILSGSDA</sequence>
<evidence type="ECO:0000313" key="3">
    <source>
        <dbReference type="EMBL" id="KAK5061674.1"/>
    </source>
</evidence>
<dbReference type="EMBL" id="JAVRRF010000009">
    <property type="protein sequence ID" value="KAK5061674.1"/>
    <property type="molecule type" value="Genomic_DNA"/>
</dbReference>
<feature type="compositionally biased region" description="Polar residues" evidence="1">
    <location>
        <begin position="257"/>
        <end position="275"/>
    </location>
</feature>
<dbReference type="InterPro" id="IPR020605">
    <property type="entry name" value="Octanoyltransferase_CS"/>
</dbReference>
<evidence type="ECO:0000313" key="4">
    <source>
        <dbReference type="Proteomes" id="UP001345691"/>
    </source>
</evidence>
<dbReference type="PROSITE" id="PS01313">
    <property type="entry name" value="LIPB"/>
    <property type="match status" value="1"/>
</dbReference>
<dbReference type="SUPFAM" id="SSF55681">
    <property type="entry name" value="Class II aaRS and biotin synthetases"/>
    <property type="match status" value="1"/>
</dbReference>
<dbReference type="PROSITE" id="PS51733">
    <property type="entry name" value="BPL_LPL_CATALYTIC"/>
    <property type="match status" value="1"/>
</dbReference>
<protein>
    <recommendedName>
        <fullName evidence="2">BPL/LPL catalytic domain-containing protein</fullName>
    </recommendedName>
</protein>
<dbReference type="PANTHER" id="PTHR10993:SF7">
    <property type="entry name" value="LIPOYLTRANSFERASE 2, MITOCHONDRIAL-RELATED"/>
    <property type="match status" value="1"/>
</dbReference>
<evidence type="ECO:0000259" key="2">
    <source>
        <dbReference type="PROSITE" id="PS51733"/>
    </source>
</evidence>
<comment type="caution">
    <text evidence="3">The sequence shown here is derived from an EMBL/GenBank/DDBJ whole genome shotgun (WGS) entry which is preliminary data.</text>
</comment>
<feature type="region of interest" description="Disordered" evidence="1">
    <location>
        <begin position="127"/>
        <end position="153"/>
    </location>
</feature>
<organism evidence="3 4">
    <name type="scientific">Exophiala sideris</name>
    <dbReference type="NCBI Taxonomy" id="1016849"/>
    <lineage>
        <taxon>Eukaryota</taxon>
        <taxon>Fungi</taxon>
        <taxon>Dikarya</taxon>
        <taxon>Ascomycota</taxon>
        <taxon>Pezizomycotina</taxon>
        <taxon>Eurotiomycetes</taxon>
        <taxon>Chaetothyriomycetidae</taxon>
        <taxon>Chaetothyriales</taxon>
        <taxon>Herpotrichiellaceae</taxon>
        <taxon>Exophiala</taxon>
    </lineage>
</organism>
<dbReference type="Pfam" id="PF21948">
    <property type="entry name" value="LplA-B_cat"/>
    <property type="match status" value="1"/>
</dbReference>